<protein>
    <recommendedName>
        <fullName evidence="6">t-SNARE coiled-coil homology domain-containing protein</fullName>
    </recommendedName>
</protein>
<proteinExistence type="inferred from homology"/>
<comment type="similarity">
    <text evidence="1">Belongs to the SNAP-25 family.</text>
</comment>
<evidence type="ECO:0000259" key="6">
    <source>
        <dbReference type="PROSITE" id="PS50192"/>
    </source>
</evidence>
<organism evidence="7 9">
    <name type="scientific">Rotaria magnacalcarata</name>
    <dbReference type="NCBI Taxonomy" id="392030"/>
    <lineage>
        <taxon>Eukaryota</taxon>
        <taxon>Metazoa</taxon>
        <taxon>Spiralia</taxon>
        <taxon>Gnathifera</taxon>
        <taxon>Rotifera</taxon>
        <taxon>Eurotatoria</taxon>
        <taxon>Bdelloidea</taxon>
        <taxon>Philodinida</taxon>
        <taxon>Philodinidae</taxon>
        <taxon>Rotaria</taxon>
    </lineage>
</organism>
<name>A0A816V1M0_9BILA</name>
<dbReference type="GO" id="GO:0031201">
    <property type="term" value="C:SNARE complex"/>
    <property type="evidence" value="ECO:0007669"/>
    <property type="project" value="TreeGrafter"/>
</dbReference>
<dbReference type="GO" id="GO:0019905">
    <property type="term" value="F:syntaxin binding"/>
    <property type="evidence" value="ECO:0007669"/>
    <property type="project" value="TreeGrafter"/>
</dbReference>
<dbReference type="EMBL" id="CAJNRF010009926">
    <property type="protein sequence ID" value="CAF2115060.1"/>
    <property type="molecule type" value="Genomic_DNA"/>
</dbReference>
<dbReference type="GO" id="GO:0005886">
    <property type="term" value="C:plasma membrane"/>
    <property type="evidence" value="ECO:0007669"/>
    <property type="project" value="TreeGrafter"/>
</dbReference>
<dbReference type="FunFam" id="1.20.5.110:FF:000041">
    <property type="entry name" value="Synaptosomal-associated protein 29"/>
    <property type="match status" value="1"/>
</dbReference>
<dbReference type="SUPFAM" id="SSF58038">
    <property type="entry name" value="SNARE fusion complex"/>
    <property type="match status" value="2"/>
</dbReference>
<accession>A0A816V1M0</accession>
<feature type="domain" description="T-SNARE coiled-coil homology" evidence="6">
    <location>
        <begin position="153"/>
        <end position="215"/>
    </location>
</feature>
<evidence type="ECO:0000256" key="2">
    <source>
        <dbReference type="ARBA" id="ARBA00022448"/>
    </source>
</evidence>
<sequence length="218" mass="24381">MTTSIRNSHDHDDLQSIQRQIHEKKTGMLDSTRRMLGLINESEAVGVNTAAELIEQREKLENIEKRCDSIDANLVSAQQNINKLNSIFGGIKNYFHPPKSTMPKSASQPQLSNTAKKKTAAAQQAAATAINTRPTNPNNDTDTYFGKARSGMDDIERDTEDGLHDVHLGVSRLKLLALQMNEELESQKPLTDRLGIKINHLDEAVNKKNKDMKNILLR</sequence>
<evidence type="ECO:0000256" key="1">
    <source>
        <dbReference type="ARBA" id="ARBA00009480"/>
    </source>
</evidence>
<evidence type="ECO:0000313" key="10">
    <source>
        <dbReference type="Proteomes" id="UP000663866"/>
    </source>
</evidence>
<dbReference type="PROSITE" id="PS50192">
    <property type="entry name" value="T_SNARE"/>
    <property type="match status" value="2"/>
</dbReference>
<dbReference type="Proteomes" id="UP000663866">
    <property type="component" value="Unassembled WGS sequence"/>
</dbReference>
<dbReference type="SMART" id="SM00397">
    <property type="entry name" value="t_SNARE"/>
    <property type="match status" value="2"/>
</dbReference>
<reference evidence="7" key="1">
    <citation type="submission" date="2021-02" db="EMBL/GenBank/DDBJ databases">
        <authorList>
            <person name="Nowell W R."/>
        </authorList>
    </citation>
    <scope>NUCLEOTIDE SEQUENCE</scope>
</reference>
<evidence type="ECO:0000256" key="3">
    <source>
        <dbReference type="ARBA" id="ARBA00022927"/>
    </source>
</evidence>
<dbReference type="GO" id="GO:0031629">
    <property type="term" value="P:synaptic vesicle fusion to presynaptic active zone membrane"/>
    <property type="evidence" value="ECO:0007669"/>
    <property type="project" value="TreeGrafter"/>
</dbReference>
<dbReference type="PANTHER" id="PTHR19305">
    <property type="entry name" value="SYNAPTOSOMAL ASSOCIATED PROTEIN"/>
    <property type="match status" value="1"/>
</dbReference>
<dbReference type="GO" id="GO:0016082">
    <property type="term" value="P:synaptic vesicle priming"/>
    <property type="evidence" value="ECO:0007669"/>
    <property type="project" value="TreeGrafter"/>
</dbReference>
<dbReference type="EMBL" id="CAJOBG010000055">
    <property type="protein sequence ID" value="CAF3747245.1"/>
    <property type="molecule type" value="Genomic_DNA"/>
</dbReference>
<feature type="coiled-coil region" evidence="5">
    <location>
        <begin position="53"/>
        <end position="80"/>
    </location>
</feature>
<dbReference type="GO" id="GO:0005484">
    <property type="term" value="F:SNAP receptor activity"/>
    <property type="evidence" value="ECO:0007669"/>
    <property type="project" value="TreeGrafter"/>
</dbReference>
<comment type="caution">
    <text evidence="7">The sequence shown here is derived from an EMBL/GenBank/DDBJ whole genome shotgun (WGS) entry which is preliminary data.</text>
</comment>
<evidence type="ECO:0000256" key="5">
    <source>
        <dbReference type="SAM" id="Coils"/>
    </source>
</evidence>
<gene>
    <name evidence="8" type="ORF">OVN521_LOCUS918</name>
    <name evidence="7" type="ORF">WKI299_LOCUS23026</name>
</gene>
<evidence type="ECO:0000313" key="7">
    <source>
        <dbReference type="EMBL" id="CAF2115060.1"/>
    </source>
</evidence>
<dbReference type="Proteomes" id="UP000663856">
    <property type="component" value="Unassembled WGS sequence"/>
</dbReference>
<dbReference type="Gene3D" id="1.20.5.110">
    <property type="match status" value="2"/>
</dbReference>
<dbReference type="GO" id="GO:0015031">
    <property type="term" value="P:protein transport"/>
    <property type="evidence" value="ECO:0007669"/>
    <property type="project" value="UniProtKB-KW"/>
</dbReference>
<keyword evidence="10" id="KW-1185">Reference proteome</keyword>
<evidence type="ECO:0000313" key="8">
    <source>
        <dbReference type="EMBL" id="CAF3747245.1"/>
    </source>
</evidence>
<dbReference type="AlphaFoldDB" id="A0A816V1M0"/>
<keyword evidence="3" id="KW-0653">Protein transport</keyword>
<dbReference type="PANTHER" id="PTHR19305:SF9">
    <property type="entry name" value="SYNAPTOSOMAL-ASSOCIATED PROTEIN 29"/>
    <property type="match status" value="1"/>
</dbReference>
<keyword evidence="4 5" id="KW-0175">Coiled coil</keyword>
<evidence type="ECO:0000256" key="4">
    <source>
        <dbReference type="ARBA" id="ARBA00023054"/>
    </source>
</evidence>
<dbReference type="InterPro" id="IPR000727">
    <property type="entry name" value="T_SNARE_dom"/>
</dbReference>
<feature type="domain" description="T-SNARE coiled-coil homology" evidence="6">
    <location>
        <begin position="22"/>
        <end position="84"/>
    </location>
</feature>
<evidence type="ECO:0000313" key="9">
    <source>
        <dbReference type="Proteomes" id="UP000663856"/>
    </source>
</evidence>
<dbReference type="GO" id="GO:0098793">
    <property type="term" value="C:presynapse"/>
    <property type="evidence" value="ECO:0007669"/>
    <property type="project" value="GOC"/>
</dbReference>
<keyword evidence="2" id="KW-0813">Transport</keyword>